<reference evidence="3" key="1">
    <citation type="submission" date="2015-07" db="EMBL/GenBank/DDBJ databases">
        <authorList>
            <person name="Graham D.E."/>
            <person name="Giannone R.J."/>
            <person name="Gulvik C.A."/>
            <person name="Hettich R.L."/>
            <person name="Klingeman D.M."/>
            <person name="Mahan K.M."/>
            <person name="Parry R.J."/>
            <person name="Spain J.C."/>
        </authorList>
    </citation>
    <scope>NUCLEOTIDE SEQUENCE [LARGE SCALE GENOMIC DNA]</scope>
    <source>
        <strain evidence="3">ATCC 27428</strain>
    </source>
</reference>
<sequence length="208" mass="21715">MSGQQLVEHAPQGVDVGGRAGRPPEGPLRGEVGAGADDLAHPGQGGRGLVDETGDPEVADLQRAVGVQHQVSGLDVPVDHTLPVGHRQAGRGLRGDGGGTGRVEGPARGQLLGQARAPDELHDQIEAPVPGAEVVDGDHLRVIQPGRRLGLQPESARRGLVAVAVQEELHRHLTAQHLVLRLPDFAHAAAAEKLPQPVPIGNQHPYHP</sequence>
<protein>
    <submittedName>
        <fullName evidence="2">Uncharacterized protein</fullName>
    </submittedName>
</protein>
<accession>A0A2N8NX36</accession>
<organism evidence="2 3">
    <name type="scientific">Streptomyces eurocidicus</name>
    <name type="common">Streptoverticillium eurocidicus</name>
    <dbReference type="NCBI Taxonomy" id="66423"/>
    <lineage>
        <taxon>Bacteria</taxon>
        <taxon>Bacillati</taxon>
        <taxon>Actinomycetota</taxon>
        <taxon>Actinomycetes</taxon>
        <taxon>Kitasatosporales</taxon>
        <taxon>Streptomycetaceae</taxon>
        <taxon>Streptomyces</taxon>
    </lineage>
</organism>
<dbReference type="Proteomes" id="UP000235945">
    <property type="component" value="Unassembled WGS sequence"/>
</dbReference>
<dbReference type="EMBL" id="LGUI01000003">
    <property type="protein sequence ID" value="PNE33338.1"/>
    <property type="molecule type" value="Genomic_DNA"/>
</dbReference>
<feature type="region of interest" description="Disordered" evidence="1">
    <location>
        <begin position="1"/>
        <end position="46"/>
    </location>
</feature>
<evidence type="ECO:0000256" key="1">
    <source>
        <dbReference type="SAM" id="MobiDB-lite"/>
    </source>
</evidence>
<keyword evidence="3" id="KW-1185">Reference proteome</keyword>
<gene>
    <name evidence="2" type="ORF">AF335_10520</name>
</gene>
<evidence type="ECO:0000313" key="2">
    <source>
        <dbReference type="EMBL" id="PNE33338.1"/>
    </source>
</evidence>
<dbReference type="AntiFam" id="ANF00226">
    <property type="entry name" value="Shadow ORF (opposite pknB)"/>
</dbReference>
<proteinExistence type="predicted"/>
<evidence type="ECO:0000313" key="3">
    <source>
        <dbReference type="Proteomes" id="UP000235945"/>
    </source>
</evidence>
<dbReference type="AlphaFoldDB" id="A0A2N8NX36"/>
<comment type="caution">
    <text evidence="2">The sequence shown here is derived from an EMBL/GenBank/DDBJ whole genome shotgun (WGS) entry which is preliminary data.</text>
</comment>
<feature type="region of interest" description="Disordered" evidence="1">
    <location>
        <begin position="77"/>
        <end position="107"/>
    </location>
</feature>
<name>A0A2N8NX36_STREU</name>